<protein>
    <submittedName>
        <fullName evidence="1">Uncharacterized protein</fullName>
    </submittedName>
</protein>
<evidence type="ECO:0000313" key="1">
    <source>
        <dbReference type="EMBL" id="MEH2559242.1"/>
    </source>
</evidence>
<dbReference type="Proteomes" id="UP001364224">
    <property type="component" value="Unassembled WGS sequence"/>
</dbReference>
<organism evidence="1 2">
    <name type="scientific">Bradyrhizobium algeriense</name>
    <dbReference type="NCBI Taxonomy" id="634784"/>
    <lineage>
        <taxon>Bacteria</taxon>
        <taxon>Pseudomonadati</taxon>
        <taxon>Pseudomonadota</taxon>
        <taxon>Alphaproteobacteria</taxon>
        <taxon>Hyphomicrobiales</taxon>
        <taxon>Nitrobacteraceae</taxon>
        <taxon>Bradyrhizobium</taxon>
    </lineage>
</organism>
<gene>
    <name evidence="1" type="ORF">V1286_006771</name>
</gene>
<comment type="caution">
    <text evidence="1">The sequence shown here is derived from an EMBL/GenBank/DDBJ whole genome shotgun (WGS) entry which is preliminary data.</text>
</comment>
<evidence type="ECO:0000313" key="2">
    <source>
        <dbReference type="Proteomes" id="UP001364224"/>
    </source>
</evidence>
<sequence>MTSQVIILSLAVSGIALSSAVTCRPYSSHFAGMQKT</sequence>
<reference evidence="1 2" key="1">
    <citation type="submission" date="2024-02" db="EMBL/GenBank/DDBJ databases">
        <title>Adaptive strategies in a cosmopolitan and abundant soil bacterium.</title>
        <authorList>
            <person name="Carini P."/>
        </authorList>
    </citation>
    <scope>NUCLEOTIDE SEQUENCE [LARGE SCALE GENOMIC DNA]</scope>
    <source>
        <strain evidence="1 2">AZCC 1608</strain>
    </source>
</reference>
<name>A0ABU8BL30_9BRAD</name>
<dbReference type="EMBL" id="JAZHRV010000001">
    <property type="protein sequence ID" value="MEH2559242.1"/>
    <property type="molecule type" value="Genomic_DNA"/>
</dbReference>
<proteinExistence type="predicted"/>
<accession>A0ABU8BL30</accession>
<keyword evidence="2" id="KW-1185">Reference proteome</keyword>